<dbReference type="STRING" id="351627.Csac_0728"/>
<dbReference type="SUPFAM" id="SSF52317">
    <property type="entry name" value="Class I glutamine amidotransferase-like"/>
    <property type="match status" value="1"/>
</dbReference>
<organism evidence="3 4">
    <name type="scientific">Caldicellulosiruptor saccharolyticus (strain ATCC 43494 / DSM 8903 / Tp8T 6331)</name>
    <dbReference type="NCBI Taxonomy" id="351627"/>
    <lineage>
        <taxon>Bacteria</taxon>
        <taxon>Bacillati</taxon>
        <taxon>Bacillota</taxon>
        <taxon>Bacillota incertae sedis</taxon>
        <taxon>Caldicellulosiruptorales</taxon>
        <taxon>Caldicellulosiruptoraceae</taxon>
        <taxon>Caldicellulosiruptor</taxon>
    </lineage>
</organism>
<evidence type="ECO:0000313" key="3">
    <source>
        <dbReference type="EMBL" id="ABP66347.1"/>
    </source>
</evidence>
<dbReference type="OrthoDB" id="9804328at2"/>
<dbReference type="PRINTS" id="PR00097">
    <property type="entry name" value="ANTSNTHASEII"/>
</dbReference>
<protein>
    <submittedName>
        <fullName evidence="3">Glutamine amidotransferase of anthranilate synthase</fullName>
    </submittedName>
</protein>
<dbReference type="KEGG" id="csc:Csac_0728"/>
<name>A4XHG2_CALS8</name>
<dbReference type="Pfam" id="PF00117">
    <property type="entry name" value="GATase"/>
    <property type="match status" value="1"/>
</dbReference>
<feature type="domain" description="Glutamine amidotransferase" evidence="2">
    <location>
        <begin position="3"/>
        <end position="186"/>
    </location>
</feature>
<dbReference type="CDD" id="cd01743">
    <property type="entry name" value="GATase1_Anthranilate_Synthase"/>
    <property type="match status" value="1"/>
</dbReference>
<dbReference type="InterPro" id="IPR006221">
    <property type="entry name" value="TrpG/PapA_dom"/>
</dbReference>
<gene>
    <name evidence="3" type="ordered locus">Csac_0728</name>
</gene>
<evidence type="ECO:0000256" key="1">
    <source>
        <dbReference type="ARBA" id="ARBA00022962"/>
    </source>
</evidence>
<sequence length="188" mass="21512">MVLIIDNFDSFTYNLYNYFLRLGEKTIVKNRDEIDIGYIYSLNPTYIVLSPGPGRPDDDRILFEIIDNFKENKKILGVCLGHQAIGMYFGARLTKAKRPMHGIVDTIDHDGKGIFKGLKNPLNVTRYHSLILERSSIDNTDLVITAKTKDSEVMGIRHKFYKIEGVQFHPESIATEQGLLMIKNFLRG</sequence>
<dbReference type="GO" id="GO:0016740">
    <property type="term" value="F:transferase activity"/>
    <property type="evidence" value="ECO:0007669"/>
    <property type="project" value="UniProtKB-KW"/>
</dbReference>
<dbReference type="AlphaFoldDB" id="A4XHG2"/>
<dbReference type="GO" id="GO:0004049">
    <property type="term" value="F:anthranilate synthase activity"/>
    <property type="evidence" value="ECO:0007669"/>
    <property type="project" value="TreeGrafter"/>
</dbReference>
<reference evidence="3 4" key="1">
    <citation type="journal article" date="2008" name="Appl. Environ. Microbiol.">
        <title>Hydrogenomics of the extremely thermophilic bacterium Caldicellulosiruptor saccharolyticus.</title>
        <authorList>
            <person name="van de Werken H.J."/>
            <person name="Verhaart M.R."/>
            <person name="VanFossen A.L."/>
            <person name="Willquist K."/>
            <person name="Lewis D.L."/>
            <person name="Nichols J.D."/>
            <person name="Goorissen H.P."/>
            <person name="Mongodin E.F."/>
            <person name="Nelson K.E."/>
            <person name="van Niel E.W."/>
            <person name="Stams A.J."/>
            <person name="Ward D.E."/>
            <person name="de Vos W.M."/>
            <person name="van der Oost J."/>
            <person name="Kelly R.M."/>
            <person name="Kengen S.W."/>
        </authorList>
    </citation>
    <scope>NUCLEOTIDE SEQUENCE [LARGE SCALE GENOMIC DNA]</scope>
    <source>
        <strain evidence="4">ATCC 43494 / DSM 8903 / Tp8T 6331</strain>
    </source>
</reference>
<dbReference type="RefSeq" id="WP_011916294.1">
    <property type="nucleotide sequence ID" value="NC_009437.1"/>
</dbReference>
<dbReference type="GO" id="GO:0000162">
    <property type="term" value="P:L-tryptophan biosynthetic process"/>
    <property type="evidence" value="ECO:0007669"/>
    <property type="project" value="TreeGrafter"/>
</dbReference>
<dbReference type="Proteomes" id="UP000000256">
    <property type="component" value="Chromosome"/>
</dbReference>
<dbReference type="PANTHER" id="PTHR43418">
    <property type="entry name" value="MULTIFUNCTIONAL TRYPTOPHAN BIOSYNTHESIS PROTEIN-RELATED"/>
    <property type="match status" value="1"/>
</dbReference>
<dbReference type="PRINTS" id="PR00099">
    <property type="entry name" value="CPSGATASE"/>
</dbReference>
<dbReference type="EMBL" id="CP000679">
    <property type="protein sequence ID" value="ABP66347.1"/>
    <property type="molecule type" value="Genomic_DNA"/>
</dbReference>
<evidence type="ECO:0000259" key="2">
    <source>
        <dbReference type="Pfam" id="PF00117"/>
    </source>
</evidence>
<dbReference type="Gene3D" id="3.40.50.880">
    <property type="match status" value="1"/>
</dbReference>
<dbReference type="eggNOG" id="COG0512">
    <property type="taxonomic scope" value="Bacteria"/>
</dbReference>
<keyword evidence="1 3" id="KW-0315">Glutamine amidotransferase</keyword>
<dbReference type="HOGENOM" id="CLU_014340_1_2_9"/>
<dbReference type="InterPro" id="IPR017926">
    <property type="entry name" value="GATASE"/>
</dbReference>
<accession>A4XHG2</accession>
<dbReference type="PRINTS" id="PR00096">
    <property type="entry name" value="GATASE"/>
</dbReference>
<dbReference type="FunFam" id="3.40.50.880:FF:000003">
    <property type="entry name" value="Anthranilate synthase component II"/>
    <property type="match status" value="1"/>
</dbReference>
<evidence type="ECO:0000313" key="4">
    <source>
        <dbReference type="Proteomes" id="UP000000256"/>
    </source>
</evidence>
<proteinExistence type="predicted"/>
<dbReference type="PROSITE" id="PS51273">
    <property type="entry name" value="GATASE_TYPE_1"/>
    <property type="match status" value="1"/>
</dbReference>
<dbReference type="NCBIfam" id="TIGR00566">
    <property type="entry name" value="trpG_papA"/>
    <property type="match status" value="1"/>
</dbReference>
<dbReference type="InterPro" id="IPR029062">
    <property type="entry name" value="Class_I_gatase-like"/>
</dbReference>
<dbReference type="PANTHER" id="PTHR43418:SF4">
    <property type="entry name" value="MULTIFUNCTIONAL TRYPTOPHAN BIOSYNTHESIS PROTEIN"/>
    <property type="match status" value="1"/>
</dbReference>
<dbReference type="GO" id="GO:0005829">
    <property type="term" value="C:cytosol"/>
    <property type="evidence" value="ECO:0007669"/>
    <property type="project" value="TreeGrafter"/>
</dbReference>
<dbReference type="MEROPS" id="C26.959"/>
<keyword evidence="4" id="KW-1185">Reference proteome</keyword>
<dbReference type="InterPro" id="IPR050472">
    <property type="entry name" value="Anth_synth/Amidotransfase"/>
</dbReference>